<comment type="similarity">
    <text evidence="1">Belongs to the V-ATPase F subunit family.</text>
</comment>
<keyword evidence="3" id="KW-0406">Ion transport</keyword>
<evidence type="ECO:0000256" key="3">
    <source>
        <dbReference type="ARBA" id="ARBA00023065"/>
    </source>
</evidence>
<dbReference type="EMBL" id="DTFI01000051">
    <property type="protein sequence ID" value="HGI43139.1"/>
    <property type="molecule type" value="Genomic_DNA"/>
</dbReference>
<dbReference type="InterPro" id="IPR008218">
    <property type="entry name" value="ATPase_V1-cplx_f_g_su"/>
</dbReference>
<accession>A0A7C4B9X3</accession>
<keyword evidence="2" id="KW-0813">Transport</keyword>
<proteinExistence type="inferred from homology"/>
<evidence type="ECO:0000313" key="4">
    <source>
        <dbReference type="EMBL" id="HGI43139.1"/>
    </source>
</evidence>
<reference evidence="4" key="1">
    <citation type="journal article" date="2020" name="mSystems">
        <title>Genome- and Community-Level Interaction Insights into Carbon Utilization and Element Cycling Functions of Hydrothermarchaeota in Hydrothermal Sediment.</title>
        <authorList>
            <person name="Zhou Z."/>
            <person name="Liu Y."/>
            <person name="Xu W."/>
            <person name="Pan J."/>
            <person name="Luo Z.H."/>
            <person name="Li M."/>
        </authorList>
    </citation>
    <scope>NUCLEOTIDE SEQUENCE [LARGE SCALE GENOMIC DNA]</scope>
    <source>
        <strain evidence="4">SpSt-735</strain>
    </source>
</reference>
<sequence length="109" mass="12290">MSVVAIGATPTIDSMMLLGFKVIKVPEKLGETTQDEVLSVVLESKVVVIEEPVYAQISDRLGKLLSYVKEPPLLVIVPSHKQPSTRRLEELYQKLSYAVGVRLRWVRRE</sequence>
<evidence type="ECO:0000256" key="1">
    <source>
        <dbReference type="ARBA" id="ARBA00010148"/>
    </source>
</evidence>
<dbReference type="GO" id="GO:0046961">
    <property type="term" value="F:proton-transporting ATPase activity, rotational mechanism"/>
    <property type="evidence" value="ECO:0007669"/>
    <property type="project" value="InterPro"/>
</dbReference>
<comment type="caution">
    <text evidence="4">The sequence shown here is derived from an EMBL/GenBank/DDBJ whole genome shotgun (WGS) entry which is preliminary data.</text>
</comment>
<dbReference type="Gene3D" id="3.40.50.10580">
    <property type="entry name" value="ATPase, V1 complex, subunit F"/>
    <property type="match status" value="1"/>
</dbReference>
<protein>
    <recommendedName>
        <fullName evidence="5">V-type ATP synthase subunit F</fullName>
    </recommendedName>
</protein>
<dbReference type="InterPro" id="IPR036906">
    <property type="entry name" value="ATPase_V1_fsu_sf"/>
</dbReference>
<evidence type="ECO:0000256" key="2">
    <source>
        <dbReference type="ARBA" id="ARBA00022448"/>
    </source>
</evidence>
<name>A0A7C4B9X3_THEPE</name>
<dbReference type="AlphaFoldDB" id="A0A7C4B9X3"/>
<gene>
    <name evidence="4" type="ORF">ENV17_01970</name>
</gene>
<dbReference type="SUPFAM" id="SSF159468">
    <property type="entry name" value="AtpF-like"/>
    <property type="match status" value="1"/>
</dbReference>
<evidence type="ECO:0008006" key="5">
    <source>
        <dbReference type="Google" id="ProtNLM"/>
    </source>
</evidence>
<organism evidence="4">
    <name type="scientific">Thermofilum pendens</name>
    <dbReference type="NCBI Taxonomy" id="2269"/>
    <lineage>
        <taxon>Archaea</taxon>
        <taxon>Thermoproteota</taxon>
        <taxon>Thermoprotei</taxon>
        <taxon>Thermofilales</taxon>
        <taxon>Thermofilaceae</taxon>
        <taxon>Thermofilum</taxon>
    </lineage>
</organism>
<dbReference type="Pfam" id="PF01990">
    <property type="entry name" value="ATP-synt_F"/>
    <property type="match status" value="1"/>
</dbReference>